<feature type="domain" description="BTB" evidence="1">
    <location>
        <begin position="23"/>
        <end position="95"/>
    </location>
</feature>
<dbReference type="InterPro" id="IPR052407">
    <property type="entry name" value="BTB_POZ_domain_cont_9"/>
</dbReference>
<dbReference type="PROSITE" id="PS50097">
    <property type="entry name" value="BTB"/>
    <property type="match status" value="1"/>
</dbReference>
<dbReference type="Gene3D" id="1.25.40.420">
    <property type="match status" value="1"/>
</dbReference>
<feature type="domain" description="TLDc" evidence="2">
    <location>
        <begin position="360"/>
        <end position="535"/>
    </location>
</feature>
<reference evidence="3 4" key="1">
    <citation type="journal article" date="2019" name="Environ. Microbiol.">
        <title>At the nexus of three kingdoms: the genome of the mycorrhizal fungus Gigaspora margarita provides insights into plant, endobacterial and fungal interactions.</title>
        <authorList>
            <person name="Venice F."/>
            <person name="Ghignone S."/>
            <person name="Salvioli di Fossalunga A."/>
            <person name="Amselem J."/>
            <person name="Novero M."/>
            <person name="Xianan X."/>
            <person name="Sedzielewska Toro K."/>
            <person name="Morin E."/>
            <person name="Lipzen A."/>
            <person name="Grigoriev I.V."/>
            <person name="Henrissat B."/>
            <person name="Martin F.M."/>
            <person name="Bonfante P."/>
        </authorList>
    </citation>
    <scope>NUCLEOTIDE SEQUENCE [LARGE SCALE GENOMIC DNA]</scope>
    <source>
        <strain evidence="3 4">BEG34</strain>
    </source>
</reference>
<dbReference type="InterPro" id="IPR000210">
    <property type="entry name" value="BTB/POZ_dom"/>
</dbReference>
<dbReference type="PROSITE" id="PS51886">
    <property type="entry name" value="TLDC"/>
    <property type="match status" value="1"/>
</dbReference>
<dbReference type="OrthoDB" id="2392539at2759"/>
<dbReference type="Proteomes" id="UP000439903">
    <property type="component" value="Unassembled WGS sequence"/>
</dbReference>
<dbReference type="InterPro" id="IPR006571">
    <property type="entry name" value="TLDc_dom"/>
</dbReference>
<dbReference type="PANTHER" id="PTHR46306:SF1">
    <property type="entry name" value="BTB_POZ DOMAIN-CONTAINING PROTEIN 9"/>
    <property type="match status" value="1"/>
</dbReference>
<dbReference type="GO" id="GO:0005737">
    <property type="term" value="C:cytoplasm"/>
    <property type="evidence" value="ECO:0007669"/>
    <property type="project" value="TreeGrafter"/>
</dbReference>
<dbReference type="CDD" id="cd18186">
    <property type="entry name" value="BTB_POZ_ZBTB_KLHL-like"/>
    <property type="match status" value="1"/>
</dbReference>
<dbReference type="Pfam" id="PF07534">
    <property type="entry name" value="TLD"/>
    <property type="match status" value="1"/>
</dbReference>
<dbReference type="Gene3D" id="3.30.710.10">
    <property type="entry name" value="Potassium Channel Kv1.1, Chain A"/>
    <property type="match status" value="1"/>
</dbReference>
<evidence type="ECO:0000259" key="2">
    <source>
        <dbReference type="PROSITE" id="PS51886"/>
    </source>
</evidence>
<dbReference type="InterPro" id="IPR011705">
    <property type="entry name" value="BACK"/>
</dbReference>
<evidence type="ECO:0000313" key="3">
    <source>
        <dbReference type="EMBL" id="KAF0474676.1"/>
    </source>
</evidence>
<dbReference type="SUPFAM" id="SSF54695">
    <property type="entry name" value="POZ domain"/>
    <property type="match status" value="1"/>
</dbReference>
<dbReference type="EMBL" id="WTPW01000851">
    <property type="protein sequence ID" value="KAF0474676.1"/>
    <property type="molecule type" value="Genomic_DNA"/>
</dbReference>
<evidence type="ECO:0000259" key="1">
    <source>
        <dbReference type="PROSITE" id="PS50097"/>
    </source>
</evidence>
<dbReference type="InterPro" id="IPR011333">
    <property type="entry name" value="SKP1/BTB/POZ_sf"/>
</dbReference>
<dbReference type="PANTHER" id="PTHR46306">
    <property type="entry name" value="BTB/POZ DOMAIN-CONTAINING PROTEIN 9"/>
    <property type="match status" value="1"/>
</dbReference>
<comment type="caution">
    <text evidence="3">The sequence shown here is derived from an EMBL/GenBank/DDBJ whole genome shotgun (WGS) entry which is preliminary data.</text>
</comment>
<dbReference type="Pfam" id="PF00651">
    <property type="entry name" value="BTB"/>
    <property type="match status" value="1"/>
</dbReference>
<keyword evidence="4" id="KW-1185">Reference proteome</keyword>
<organism evidence="3 4">
    <name type="scientific">Gigaspora margarita</name>
    <dbReference type="NCBI Taxonomy" id="4874"/>
    <lineage>
        <taxon>Eukaryota</taxon>
        <taxon>Fungi</taxon>
        <taxon>Fungi incertae sedis</taxon>
        <taxon>Mucoromycota</taxon>
        <taxon>Glomeromycotina</taxon>
        <taxon>Glomeromycetes</taxon>
        <taxon>Diversisporales</taxon>
        <taxon>Gigasporaceae</taxon>
        <taxon>Gigaspora</taxon>
    </lineage>
</organism>
<accession>A0A8H3XNA0</accession>
<dbReference type="SMART" id="SM00225">
    <property type="entry name" value="BTB"/>
    <property type="match status" value="1"/>
</dbReference>
<evidence type="ECO:0000313" key="4">
    <source>
        <dbReference type="Proteomes" id="UP000439903"/>
    </source>
</evidence>
<proteinExistence type="predicted"/>
<sequence>MTMKFFENLSNNYLELLNDKEDFDVIINVGEPLNNRIFQAHSAILRYRSSYFRNELAKISKDRYNLKEINLKHISVQQFEIVIKYIYGGIISLENINPSLIFELLFVAYEFLFEELIKYLETYLIETKYFWLRLNFSYIYQKIYHYQEFRKLQNWCNDIIAKYPNQVFDSEYFTLLPESALVSLIERDDLQLEEVKIWNYVIKWGIAQNLGLPSDPKNWTHENFLILKNTLKNCLPLIRYFHIPGEDVYHHVQPYKQILEQNLWENIKMRFMTPNHPISSIILPPRIISTPALPIRTVEQFPTVIRPTLPIRRTDQSSNVNRSKLSTRRAEQIRPNLPNRRRAEQIRPKLSNRRENQFSNIINNEHLTEIASWIDRKTNTYSLTNHPYEFKLILRGSRDGFTRNSFWNLCNRQTNVIVVMKVKGTDEILGGYNPIGWEKPRGRYETKRCDDSFIFSLKNGTIRNSILSRVETSKDAICCNPNYGPIFSGGIIMGNNFNRDNGCLLYSNGSYEKSIRNFIGLSYFSVDEYEIFKVYEKDF</sequence>
<protein>
    <submittedName>
        <fullName evidence="3">Kelch-like protein 17</fullName>
    </submittedName>
</protein>
<dbReference type="AlphaFoldDB" id="A0A8H3XNA0"/>
<gene>
    <name evidence="3" type="ORF">F8M41_024700</name>
</gene>
<dbReference type="Pfam" id="PF07707">
    <property type="entry name" value="BACK"/>
    <property type="match status" value="1"/>
</dbReference>
<name>A0A8H3XNA0_GIGMA</name>